<dbReference type="EMBL" id="RWGY01000051">
    <property type="protein sequence ID" value="TVU04799.1"/>
    <property type="molecule type" value="Genomic_DNA"/>
</dbReference>
<feature type="non-terminal residue" evidence="1">
    <location>
        <position position="1"/>
    </location>
</feature>
<protein>
    <submittedName>
        <fullName evidence="1">Uncharacterized protein</fullName>
    </submittedName>
</protein>
<comment type="caution">
    <text evidence="1">The sequence shown here is derived from an EMBL/GenBank/DDBJ whole genome shotgun (WGS) entry which is preliminary data.</text>
</comment>
<dbReference type="OrthoDB" id="684027at2759"/>
<proteinExistence type="predicted"/>
<dbReference type="AlphaFoldDB" id="A0A5J9T0C3"/>
<keyword evidence="2" id="KW-1185">Reference proteome</keyword>
<gene>
    <name evidence="1" type="ORF">EJB05_47934</name>
</gene>
<evidence type="ECO:0000313" key="2">
    <source>
        <dbReference type="Proteomes" id="UP000324897"/>
    </source>
</evidence>
<evidence type="ECO:0000313" key="1">
    <source>
        <dbReference type="EMBL" id="TVU04799.1"/>
    </source>
</evidence>
<accession>A0A5J9T0C3</accession>
<organism evidence="1 2">
    <name type="scientific">Eragrostis curvula</name>
    <name type="common">weeping love grass</name>
    <dbReference type="NCBI Taxonomy" id="38414"/>
    <lineage>
        <taxon>Eukaryota</taxon>
        <taxon>Viridiplantae</taxon>
        <taxon>Streptophyta</taxon>
        <taxon>Embryophyta</taxon>
        <taxon>Tracheophyta</taxon>
        <taxon>Spermatophyta</taxon>
        <taxon>Magnoliopsida</taxon>
        <taxon>Liliopsida</taxon>
        <taxon>Poales</taxon>
        <taxon>Poaceae</taxon>
        <taxon>PACMAD clade</taxon>
        <taxon>Chloridoideae</taxon>
        <taxon>Eragrostideae</taxon>
        <taxon>Eragrostidinae</taxon>
        <taxon>Eragrostis</taxon>
    </lineage>
</organism>
<dbReference type="Proteomes" id="UP000324897">
    <property type="component" value="Unassembled WGS sequence"/>
</dbReference>
<name>A0A5J9T0C3_9POAL</name>
<sequence>MKHGVRGDEVDENVESGALCMPGNQSYTPTSMRAPARRARQHFVVDLLVVSRCLCAGTSAASSTFSGSLTDLQPAHSSTVLGALRRKVFHQTREGFEFEGVVFTVTESNEVAEVLEGGAACMLGSESFFDAGTGTSEHFVDVQGTIESPMLLLVSVRE</sequence>
<reference evidence="1 2" key="1">
    <citation type="journal article" date="2019" name="Sci. Rep.">
        <title>A high-quality genome of Eragrostis curvula grass provides insights into Poaceae evolution and supports new strategies to enhance forage quality.</title>
        <authorList>
            <person name="Carballo J."/>
            <person name="Santos B.A.C.M."/>
            <person name="Zappacosta D."/>
            <person name="Garbus I."/>
            <person name="Selva J.P."/>
            <person name="Gallo C.A."/>
            <person name="Diaz A."/>
            <person name="Albertini E."/>
            <person name="Caccamo M."/>
            <person name="Echenique V."/>
        </authorList>
    </citation>
    <scope>NUCLEOTIDE SEQUENCE [LARGE SCALE GENOMIC DNA]</scope>
    <source>
        <strain evidence="2">cv. Victoria</strain>
        <tissue evidence="1">Leaf</tissue>
    </source>
</reference>
<dbReference type="Gramene" id="TVU04799">
    <property type="protein sequence ID" value="TVU04799"/>
    <property type="gene ID" value="EJB05_47934"/>
</dbReference>